<reference evidence="4 5" key="1">
    <citation type="submission" date="2023-07" db="EMBL/GenBank/DDBJ databases">
        <title>Genomic Encyclopedia of Type Strains, Phase IV (KMG-IV): sequencing the most valuable type-strain genomes for metagenomic binning, comparative biology and taxonomic classification.</title>
        <authorList>
            <person name="Goeker M."/>
        </authorList>
    </citation>
    <scope>NUCLEOTIDE SEQUENCE [LARGE SCALE GENOMIC DNA]</scope>
    <source>
        <strain evidence="4 5">DSM 19619</strain>
    </source>
</reference>
<accession>A0ABU0J4Y7</accession>
<feature type="domain" description="Polysaccharide export protein N-terminal" evidence="2">
    <location>
        <begin position="46"/>
        <end position="118"/>
    </location>
</feature>
<dbReference type="EMBL" id="JAUSVX010000003">
    <property type="protein sequence ID" value="MDQ0469326.1"/>
    <property type="molecule type" value="Genomic_DNA"/>
</dbReference>
<evidence type="ECO:0000313" key="5">
    <source>
        <dbReference type="Proteomes" id="UP001242480"/>
    </source>
</evidence>
<dbReference type="InterPro" id="IPR019554">
    <property type="entry name" value="Soluble_ligand-bd"/>
</dbReference>
<evidence type="ECO:0000313" key="4">
    <source>
        <dbReference type="EMBL" id="MDQ0469326.1"/>
    </source>
</evidence>
<evidence type="ECO:0000259" key="3">
    <source>
        <dbReference type="Pfam" id="PF10531"/>
    </source>
</evidence>
<dbReference type="Proteomes" id="UP001242480">
    <property type="component" value="Unassembled WGS sequence"/>
</dbReference>
<dbReference type="Gene3D" id="3.30.1950.10">
    <property type="entry name" value="wza like domain"/>
    <property type="match status" value="1"/>
</dbReference>
<dbReference type="Gene3D" id="3.10.560.10">
    <property type="entry name" value="Outer membrane lipoprotein wza domain like"/>
    <property type="match status" value="1"/>
</dbReference>
<dbReference type="InterPro" id="IPR049712">
    <property type="entry name" value="Poly_export"/>
</dbReference>
<dbReference type="RefSeq" id="WP_307271894.1">
    <property type="nucleotide sequence ID" value="NZ_JAUSVX010000003.1"/>
</dbReference>
<proteinExistence type="predicted"/>
<dbReference type="PANTHER" id="PTHR33619:SF3">
    <property type="entry name" value="POLYSACCHARIDE EXPORT PROTEIN GFCE-RELATED"/>
    <property type="match status" value="1"/>
</dbReference>
<name>A0ABU0J4Y7_9HYPH</name>
<dbReference type="PANTHER" id="PTHR33619">
    <property type="entry name" value="POLYSACCHARIDE EXPORT PROTEIN GFCE-RELATED"/>
    <property type="match status" value="1"/>
</dbReference>
<comment type="caution">
    <text evidence="4">The sequence shown here is derived from an EMBL/GenBank/DDBJ whole genome shotgun (WGS) entry which is preliminary data.</text>
</comment>
<gene>
    <name evidence="4" type="ORF">QO011_002337</name>
</gene>
<keyword evidence="1" id="KW-0732">Signal</keyword>
<protein>
    <submittedName>
        <fullName evidence="4">Polysaccharide export outer membrane protein</fullName>
    </submittedName>
</protein>
<dbReference type="InterPro" id="IPR003715">
    <property type="entry name" value="Poly_export_N"/>
</dbReference>
<evidence type="ECO:0000259" key="2">
    <source>
        <dbReference type="Pfam" id="PF02563"/>
    </source>
</evidence>
<sequence>MHRPTVGSPLRRKPGSTLRLAVVALGILTAGCSSPRYAAFQDTPYTPYRLSSGDKVRVLVFGQDNISNIYAVDASGRISMPLIGAVPVSGRTTAQLEGDIATRLQNGYVREPHVSIEVEQYRPFFVLGEVNQAGQFPYVNGLTAQTAVAIAGGFTPRAQERSVELTRLVDGQAVTGFVPITYPLQPGDTIKVSERWF</sequence>
<dbReference type="Pfam" id="PF02563">
    <property type="entry name" value="Poly_export"/>
    <property type="match status" value="1"/>
</dbReference>
<dbReference type="Pfam" id="PF10531">
    <property type="entry name" value="SLBB"/>
    <property type="match status" value="1"/>
</dbReference>
<dbReference type="PROSITE" id="PS51257">
    <property type="entry name" value="PROKAR_LIPOPROTEIN"/>
    <property type="match status" value="1"/>
</dbReference>
<keyword evidence="5" id="KW-1185">Reference proteome</keyword>
<evidence type="ECO:0000256" key="1">
    <source>
        <dbReference type="ARBA" id="ARBA00022729"/>
    </source>
</evidence>
<organism evidence="4 5">
    <name type="scientific">Labrys wisconsinensis</name>
    <dbReference type="NCBI Taxonomy" id="425677"/>
    <lineage>
        <taxon>Bacteria</taxon>
        <taxon>Pseudomonadati</taxon>
        <taxon>Pseudomonadota</taxon>
        <taxon>Alphaproteobacteria</taxon>
        <taxon>Hyphomicrobiales</taxon>
        <taxon>Xanthobacteraceae</taxon>
        <taxon>Labrys</taxon>
    </lineage>
</organism>
<feature type="domain" description="Soluble ligand binding" evidence="3">
    <location>
        <begin position="124"/>
        <end position="177"/>
    </location>
</feature>